<protein>
    <submittedName>
        <fullName evidence="3">Uncharacterized protein</fullName>
    </submittedName>
</protein>
<feature type="compositionally biased region" description="Low complexity" evidence="1">
    <location>
        <begin position="469"/>
        <end position="489"/>
    </location>
</feature>
<feature type="signal peptide" evidence="2">
    <location>
        <begin position="1"/>
        <end position="19"/>
    </location>
</feature>
<feature type="compositionally biased region" description="Low complexity" evidence="1">
    <location>
        <begin position="439"/>
        <end position="458"/>
    </location>
</feature>
<feature type="region of interest" description="Disordered" evidence="1">
    <location>
        <begin position="400"/>
        <end position="504"/>
    </location>
</feature>
<feature type="compositionally biased region" description="Polar residues" evidence="1">
    <location>
        <begin position="33"/>
        <end position="45"/>
    </location>
</feature>
<dbReference type="GeneID" id="111250042"/>
<dbReference type="EnsemblMetazoa" id="XM_022804647">
    <property type="protein sequence ID" value="XP_022660382"/>
    <property type="gene ID" value="LOC111250042"/>
</dbReference>
<feature type="chain" id="PRO_5029803048" evidence="2">
    <location>
        <begin position="20"/>
        <end position="504"/>
    </location>
</feature>
<evidence type="ECO:0000256" key="2">
    <source>
        <dbReference type="SAM" id="SignalP"/>
    </source>
</evidence>
<reference evidence="3" key="1">
    <citation type="submission" date="2021-01" db="UniProtKB">
        <authorList>
            <consortium name="EnsemblMetazoa"/>
        </authorList>
    </citation>
    <scope>IDENTIFICATION</scope>
</reference>
<sequence>MRALLVLLLCVALAQLSQAKSLAQVLTRGIRSADSTTDTNGTQSPLLHLDTTPKADDAASSQASVEASNRASPVLEQISSTSSSPAVGAAAALVAAEAKLETVPRVDEDINVSVEKNAPATAPTSSSVPSPVPSLSAVPEAPQNAIIMKDLAETMHEVKEVLVPVTRAMKVVDEAMASRPSPASLSVSDATLASTSVPTEASAVNDINQNDAAIAEKAAEILAEVVARMPDIPILSATKKKSVSEVSFVGKRSRELPMEASMPEAVIVSVGPLVTPVEDSKPVNPTLTLPATVHAEPLSEASMPGPVMAPVEAWLPAIMIASTETPVQEETLVSIPALAPIPALSETTTTTTAATTDTALPLIEDANVHAARSDTIPAQEIHIDDAMAPPAVIAETKVVPAKDSRPENQIDNAPSLLGVKVGTTPKEPATAEQSSEVMSTSSIKESSPSITVVSPSTTENAASSTIEDSPSSYTSTESAPSSTEAAESPMTSEPINTTSAPASS</sequence>
<accession>A0A7M7KFQ9</accession>
<dbReference type="RefSeq" id="XP_022660382.1">
    <property type="nucleotide sequence ID" value="XM_022804647.1"/>
</dbReference>
<proteinExistence type="predicted"/>
<feature type="compositionally biased region" description="Polar residues" evidence="1">
    <location>
        <begin position="490"/>
        <end position="504"/>
    </location>
</feature>
<name>A0A7M7KFQ9_VARDE</name>
<keyword evidence="2" id="KW-0732">Signal</keyword>
<feature type="compositionally biased region" description="Low complexity" evidence="1">
    <location>
        <begin position="118"/>
        <end position="137"/>
    </location>
</feature>
<evidence type="ECO:0000313" key="3">
    <source>
        <dbReference type="EnsemblMetazoa" id="XP_022660382"/>
    </source>
</evidence>
<evidence type="ECO:0000256" key="1">
    <source>
        <dbReference type="SAM" id="MobiDB-lite"/>
    </source>
</evidence>
<dbReference type="AlphaFoldDB" id="A0A7M7KFQ9"/>
<dbReference type="InParanoid" id="A0A7M7KFQ9"/>
<organism evidence="3 4">
    <name type="scientific">Varroa destructor</name>
    <name type="common">Honeybee mite</name>
    <dbReference type="NCBI Taxonomy" id="109461"/>
    <lineage>
        <taxon>Eukaryota</taxon>
        <taxon>Metazoa</taxon>
        <taxon>Ecdysozoa</taxon>
        <taxon>Arthropoda</taxon>
        <taxon>Chelicerata</taxon>
        <taxon>Arachnida</taxon>
        <taxon>Acari</taxon>
        <taxon>Parasitiformes</taxon>
        <taxon>Mesostigmata</taxon>
        <taxon>Gamasina</taxon>
        <taxon>Dermanyssoidea</taxon>
        <taxon>Varroidae</taxon>
        <taxon>Varroa</taxon>
    </lineage>
</organism>
<evidence type="ECO:0000313" key="4">
    <source>
        <dbReference type="Proteomes" id="UP000594260"/>
    </source>
</evidence>
<keyword evidence="4" id="KW-1185">Reference proteome</keyword>
<feature type="compositionally biased region" description="Polar residues" evidence="1">
    <location>
        <begin position="459"/>
        <end position="468"/>
    </location>
</feature>
<dbReference type="Proteomes" id="UP000594260">
    <property type="component" value="Unplaced"/>
</dbReference>
<feature type="region of interest" description="Disordered" evidence="1">
    <location>
        <begin position="31"/>
        <end position="72"/>
    </location>
</feature>
<feature type="region of interest" description="Disordered" evidence="1">
    <location>
        <begin position="116"/>
        <end position="137"/>
    </location>
</feature>
<dbReference type="OMA" id="TIPRANK"/>
<dbReference type="KEGG" id="vde:111250042"/>
<feature type="compositionally biased region" description="Polar residues" evidence="1">
    <location>
        <begin position="59"/>
        <end position="71"/>
    </location>
</feature>